<evidence type="ECO:0000313" key="3">
    <source>
        <dbReference type="EMBL" id="VDO00184.1"/>
    </source>
</evidence>
<feature type="region of interest" description="Disordered" evidence="1">
    <location>
        <begin position="95"/>
        <end position="122"/>
    </location>
</feature>
<feature type="transmembrane region" description="Helical" evidence="2">
    <location>
        <begin position="59"/>
        <end position="77"/>
    </location>
</feature>
<evidence type="ECO:0000256" key="2">
    <source>
        <dbReference type="SAM" id="Phobius"/>
    </source>
</evidence>
<reference evidence="3 4" key="1">
    <citation type="submission" date="2018-11" db="EMBL/GenBank/DDBJ databases">
        <authorList>
            <consortium name="Pathogen Informatics"/>
        </authorList>
    </citation>
    <scope>NUCLEOTIDE SEQUENCE [LARGE SCALE GENOMIC DNA]</scope>
</reference>
<dbReference type="AlphaFoldDB" id="A0A3P7SBG0"/>
<keyword evidence="2" id="KW-0472">Membrane</keyword>
<evidence type="ECO:0000256" key="1">
    <source>
        <dbReference type="SAM" id="MobiDB-lite"/>
    </source>
</evidence>
<keyword evidence="2" id="KW-1133">Transmembrane helix</keyword>
<keyword evidence="2" id="KW-0812">Transmembrane</keyword>
<proteinExistence type="predicted"/>
<organism evidence="3 4">
    <name type="scientific">Rodentolepis nana</name>
    <name type="common">Dwarf tapeworm</name>
    <name type="synonym">Hymenolepis nana</name>
    <dbReference type="NCBI Taxonomy" id="102285"/>
    <lineage>
        <taxon>Eukaryota</taxon>
        <taxon>Metazoa</taxon>
        <taxon>Spiralia</taxon>
        <taxon>Lophotrochozoa</taxon>
        <taxon>Platyhelminthes</taxon>
        <taxon>Cestoda</taxon>
        <taxon>Eucestoda</taxon>
        <taxon>Cyclophyllidea</taxon>
        <taxon>Hymenolepididae</taxon>
        <taxon>Rodentolepis</taxon>
    </lineage>
</organism>
<name>A0A3P7SBG0_RODNA</name>
<gene>
    <name evidence="3" type="ORF">HNAJ_LOCUS4324</name>
</gene>
<feature type="transmembrane region" description="Helical" evidence="2">
    <location>
        <begin position="21"/>
        <end position="39"/>
    </location>
</feature>
<protein>
    <submittedName>
        <fullName evidence="3">Uncharacterized protein</fullName>
    </submittedName>
</protein>
<keyword evidence="4" id="KW-1185">Reference proteome</keyword>
<evidence type="ECO:0000313" key="4">
    <source>
        <dbReference type="Proteomes" id="UP000278807"/>
    </source>
</evidence>
<dbReference type="EMBL" id="UZAE01002962">
    <property type="protein sequence ID" value="VDO00184.1"/>
    <property type="molecule type" value="Genomic_DNA"/>
</dbReference>
<accession>A0A3P7SBG0</accession>
<sequence>MSLIRGDGSCGSIFPQDFNMSGLDLSLGFGIFSFALFKLSFTHYSHGDISQTLLSNHFLIQFVISGVPLIGVLNGDYERFTRFIREMEHKCTNTSTNSKVNEAKIGDLNEELEEEEEEEGVC</sequence>
<feature type="compositionally biased region" description="Acidic residues" evidence="1">
    <location>
        <begin position="108"/>
        <end position="122"/>
    </location>
</feature>
<dbReference type="Proteomes" id="UP000278807">
    <property type="component" value="Unassembled WGS sequence"/>
</dbReference>